<gene>
    <name evidence="10" type="ORF">D9758_005264</name>
</gene>
<dbReference type="OrthoDB" id="2687058at2759"/>
<dbReference type="PANTHER" id="PTHR32468">
    <property type="entry name" value="CATION/H + ANTIPORTER"/>
    <property type="match status" value="1"/>
</dbReference>
<dbReference type="EMBL" id="JAACJM010000005">
    <property type="protein sequence ID" value="KAF5372629.1"/>
    <property type="molecule type" value="Genomic_DNA"/>
</dbReference>
<reference evidence="10 11" key="1">
    <citation type="journal article" date="2020" name="ISME J.">
        <title>Uncovering the hidden diversity of litter-decomposition mechanisms in mushroom-forming fungi.</title>
        <authorList>
            <person name="Floudas D."/>
            <person name="Bentzer J."/>
            <person name="Ahren D."/>
            <person name="Johansson T."/>
            <person name="Persson P."/>
            <person name="Tunlid A."/>
        </authorList>
    </citation>
    <scope>NUCLEOTIDE SEQUENCE [LARGE SCALE GENOMIC DNA]</scope>
    <source>
        <strain evidence="10 11">CBS 291.85</strain>
    </source>
</reference>
<evidence type="ECO:0000256" key="8">
    <source>
        <dbReference type="SAM" id="Phobius"/>
    </source>
</evidence>
<dbReference type="PANTHER" id="PTHR32468:SF0">
    <property type="entry name" value="K(+)_H(+) ANTIPORTER 1"/>
    <property type="match status" value="1"/>
</dbReference>
<evidence type="ECO:0000256" key="6">
    <source>
        <dbReference type="ARBA" id="ARBA00023136"/>
    </source>
</evidence>
<sequence>MSGFSSQIISLFHGSRTISMFDRRDAPDQGGLLSGKDPTEVNTTDPIRLWIIQMGLIVTTASLLATLLRMPWLGRFKQPKVIAEVLGGILLGPTAFGRVPGFTEHIFPDDSRPFLSLTANIGLCLFLFLVGLEIESAVLKRNAKMSVSVALAGMVLPFGLGAALSLPIYNTFIQPVTPEVSFTHFMLFAGVAFSITAFPVLCRILTELRLLDTTVGIVVLSAGVGNDIIGWTLLALSVALVNAGSGLTALYILLVCVGFAIFILFPVKYIWRIFAEKSGSLEGKGPSMVFVTGTLVGVFASSFFTDVIGVHAIFGAFLFGLIVPREGGLAVAMMEKLEDVVGSIFLPLYFTLSGLSTDLGLLNTGLTWGYTIAICTLAFSGKFGGCTLSAKYVAGFNWREASAIGSLMSCKGLVELIVLNVGLQAHILTPRVFSMFVLEALTLTFMTTPLVTTLYPPHLRVRASKTGANFGNVADGAGGGAATHKPKSDGSHDVEDPTNVKGGGGRMKKTLDLRKGLTNIRSKTRASFRRRGGDENSDSDSQGSGVDGEGKGGEWEWSNAALDGENSTRKRNLIVVLDRVEHVPGMMALTQLLKDSLVRTKKEGGTDTDTPSGTGTGTGTTTPFSSTKPNEDTGEATTPTPTPPPAYTSPSSSISALRLIELTDRTSAVMKSFSSSNLLSTEFDPLLTIYRTFTNLTLNDLGLCDGGVQWQGKVSVEAWDEMAGAVADYAMDVAAEREMQMQMVSSGLGGGGGMVLVPWAMRLRHGGGGDAGFVTIPPTPAATSNPTTPGTAGAHVSHNPFDALFKSANTPGGGGGGGTTTTTGGGGGALHAQFVRNVFARCRETVDVGVYLDLGSSPQPMPTTSQGGLGLTMVFLPFFGGPDDRLALDFVAQMCENERVRGVVVRLTKREGSLMDVNVNVDRPEMAHIESGKSGVGGEGAGAMMTVASNIHGGIQDTFYGTHNTQTRLQSETADNIAWARYTSPTPSNNASNSASKSALARMSFKDLGSPIPLHAMLNEAREASTTTTTTIMGCGGQGGQSLCYSKLIVVAGRSRRMAVEDHSIELKSLVDEYRVAGGGGRSNLGWEVRKTIGDAAAACVVAGCGEGIVVVQAVEDGER</sequence>
<evidence type="ECO:0000256" key="5">
    <source>
        <dbReference type="ARBA" id="ARBA00023065"/>
    </source>
</evidence>
<dbReference type="GO" id="GO:0016020">
    <property type="term" value="C:membrane"/>
    <property type="evidence" value="ECO:0007669"/>
    <property type="project" value="UniProtKB-SubCell"/>
</dbReference>
<feature type="transmembrane region" description="Helical" evidence="8">
    <location>
        <begin position="114"/>
        <end position="134"/>
    </location>
</feature>
<feature type="region of interest" description="Disordered" evidence="7">
    <location>
        <begin position="804"/>
        <end position="824"/>
    </location>
</feature>
<evidence type="ECO:0000256" key="3">
    <source>
        <dbReference type="ARBA" id="ARBA00022692"/>
    </source>
</evidence>
<feature type="compositionally biased region" description="Basic and acidic residues" evidence="7">
    <location>
        <begin position="486"/>
        <end position="495"/>
    </location>
</feature>
<feature type="transmembrane region" description="Helical" evidence="8">
    <location>
        <begin position="47"/>
        <end position="69"/>
    </location>
</feature>
<keyword evidence="6 8" id="KW-0472">Membrane</keyword>
<dbReference type="Pfam" id="PF00999">
    <property type="entry name" value="Na_H_Exchanger"/>
    <property type="match status" value="1"/>
</dbReference>
<keyword evidence="3 8" id="KW-0812">Transmembrane</keyword>
<comment type="subcellular location">
    <subcellularLocation>
        <location evidence="1">Membrane</location>
        <topology evidence="1">Multi-pass membrane protein</topology>
    </subcellularLocation>
</comment>
<organism evidence="10 11">
    <name type="scientific">Tetrapyrgos nigripes</name>
    <dbReference type="NCBI Taxonomy" id="182062"/>
    <lineage>
        <taxon>Eukaryota</taxon>
        <taxon>Fungi</taxon>
        <taxon>Dikarya</taxon>
        <taxon>Basidiomycota</taxon>
        <taxon>Agaricomycotina</taxon>
        <taxon>Agaricomycetes</taxon>
        <taxon>Agaricomycetidae</taxon>
        <taxon>Agaricales</taxon>
        <taxon>Marasmiineae</taxon>
        <taxon>Marasmiaceae</taxon>
        <taxon>Tetrapyrgos</taxon>
    </lineage>
</organism>
<evidence type="ECO:0000313" key="11">
    <source>
        <dbReference type="Proteomes" id="UP000559256"/>
    </source>
</evidence>
<name>A0A8H5GX77_9AGAR</name>
<feature type="transmembrane region" description="Helical" evidence="8">
    <location>
        <begin position="181"/>
        <end position="205"/>
    </location>
</feature>
<feature type="transmembrane region" description="Helical" evidence="8">
    <location>
        <begin position="402"/>
        <end position="423"/>
    </location>
</feature>
<dbReference type="Gene3D" id="1.20.1530.20">
    <property type="match status" value="1"/>
</dbReference>
<evidence type="ECO:0000256" key="4">
    <source>
        <dbReference type="ARBA" id="ARBA00022989"/>
    </source>
</evidence>
<keyword evidence="2" id="KW-0813">Transport</keyword>
<accession>A0A8H5GX77</accession>
<evidence type="ECO:0000256" key="2">
    <source>
        <dbReference type="ARBA" id="ARBA00022448"/>
    </source>
</evidence>
<feature type="region of interest" description="Disordered" evidence="7">
    <location>
        <begin position="472"/>
        <end position="563"/>
    </location>
</feature>
<evidence type="ECO:0000256" key="7">
    <source>
        <dbReference type="SAM" id="MobiDB-lite"/>
    </source>
</evidence>
<evidence type="ECO:0000313" key="10">
    <source>
        <dbReference type="EMBL" id="KAF5372629.1"/>
    </source>
</evidence>
<evidence type="ECO:0000259" key="9">
    <source>
        <dbReference type="Pfam" id="PF00999"/>
    </source>
</evidence>
<dbReference type="GO" id="GO:0015297">
    <property type="term" value="F:antiporter activity"/>
    <property type="evidence" value="ECO:0007669"/>
    <property type="project" value="InterPro"/>
</dbReference>
<feature type="domain" description="Cation/H+ exchanger transmembrane" evidence="9">
    <location>
        <begin position="65"/>
        <end position="451"/>
    </location>
</feature>
<feature type="transmembrane region" description="Helical" evidence="8">
    <location>
        <begin position="217"/>
        <end position="241"/>
    </location>
</feature>
<feature type="transmembrane region" description="Helical" evidence="8">
    <location>
        <begin position="435"/>
        <end position="455"/>
    </location>
</feature>
<feature type="transmembrane region" description="Helical" evidence="8">
    <location>
        <begin position="146"/>
        <end position="169"/>
    </location>
</feature>
<evidence type="ECO:0000256" key="1">
    <source>
        <dbReference type="ARBA" id="ARBA00004141"/>
    </source>
</evidence>
<dbReference type="InterPro" id="IPR038770">
    <property type="entry name" value="Na+/solute_symporter_sf"/>
</dbReference>
<feature type="region of interest" description="Disordered" evidence="7">
    <location>
        <begin position="601"/>
        <end position="652"/>
    </location>
</feature>
<dbReference type="InterPro" id="IPR050794">
    <property type="entry name" value="CPA2_transporter"/>
</dbReference>
<dbReference type="Proteomes" id="UP000559256">
    <property type="component" value="Unassembled WGS sequence"/>
</dbReference>
<comment type="caution">
    <text evidence="10">The sequence shown here is derived from an EMBL/GenBank/DDBJ whole genome shotgun (WGS) entry which is preliminary data.</text>
</comment>
<feature type="transmembrane region" description="Helical" evidence="8">
    <location>
        <begin position="368"/>
        <end position="390"/>
    </location>
</feature>
<proteinExistence type="predicted"/>
<feature type="transmembrane region" description="Helical" evidence="8">
    <location>
        <begin position="288"/>
        <end position="320"/>
    </location>
</feature>
<protein>
    <recommendedName>
        <fullName evidence="9">Cation/H+ exchanger transmembrane domain-containing protein</fullName>
    </recommendedName>
</protein>
<feature type="compositionally biased region" description="Low complexity" evidence="7">
    <location>
        <begin position="607"/>
        <end position="627"/>
    </location>
</feature>
<feature type="transmembrane region" description="Helical" evidence="8">
    <location>
        <begin position="81"/>
        <end position="102"/>
    </location>
</feature>
<feature type="compositionally biased region" description="Gly residues" evidence="7">
    <location>
        <begin position="811"/>
        <end position="824"/>
    </location>
</feature>
<keyword evidence="4 8" id="KW-1133">Transmembrane helix</keyword>
<dbReference type="GO" id="GO:1902600">
    <property type="term" value="P:proton transmembrane transport"/>
    <property type="evidence" value="ECO:0007669"/>
    <property type="project" value="InterPro"/>
</dbReference>
<feature type="transmembrane region" description="Helical" evidence="8">
    <location>
        <begin position="247"/>
        <end position="267"/>
    </location>
</feature>
<keyword evidence="11" id="KW-1185">Reference proteome</keyword>
<keyword evidence="5" id="KW-0406">Ion transport</keyword>
<dbReference type="InterPro" id="IPR006153">
    <property type="entry name" value="Cation/H_exchanger_TM"/>
</dbReference>
<dbReference type="AlphaFoldDB" id="A0A8H5GX77"/>